<dbReference type="PANTHER" id="PTHR33048:SF92">
    <property type="entry name" value="INTEGRAL MEMBRANE PROTEIN"/>
    <property type="match status" value="1"/>
</dbReference>
<dbReference type="InterPro" id="IPR049326">
    <property type="entry name" value="Rhodopsin_dom_fungi"/>
</dbReference>
<dbReference type="PANTHER" id="PTHR33048">
    <property type="entry name" value="PTH11-LIKE INTEGRAL MEMBRANE PROTEIN (AFU_ORTHOLOGUE AFUA_5G11245)"/>
    <property type="match status" value="1"/>
</dbReference>
<feature type="domain" description="Rhodopsin" evidence="8">
    <location>
        <begin position="233"/>
        <end position="313"/>
    </location>
</feature>
<sequence>MDSSNGFLTGAARENAINHAGNIDRLAFQVNIGVFTGLAILTVIVRFVIRLHKLRALYLDDYLLIFGAACLVVALAMLYWYGRDLFLVEALNMMPTKVTLASLDELNSLFETNKIIQVFLAMIWTSTFAVKFSFLAFFKTLVWTKLSRRMAWYFWFVVVLTALSWGFVVSEGFILCPYFGTEAVKCFPNTPHVENIALTALVTVLDIVTDILGEMLAHPLQTRLNADRFSSPVVSFPIIILHRANMNLSQKVGLGVFLSLSLVMAIIAIVRMVGSIRPGLKSLDVSWELFWQQMEGCIAIMMGSMSAFRTVFSGRGPVRARNVVADGGGLSPQDSEKGSSSLSRVRQLFAQKGQKRVSEGSSGEQSPA</sequence>
<comment type="caution">
    <text evidence="9">The sequence shown here is derived from an EMBL/GenBank/DDBJ whole genome shotgun (WGS) entry which is preliminary data.</text>
</comment>
<evidence type="ECO:0000313" key="10">
    <source>
        <dbReference type="Proteomes" id="UP000325902"/>
    </source>
</evidence>
<evidence type="ECO:0000256" key="4">
    <source>
        <dbReference type="ARBA" id="ARBA00023136"/>
    </source>
</evidence>
<keyword evidence="2 7" id="KW-0812">Transmembrane</keyword>
<comment type="similarity">
    <text evidence="5">Belongs to the SAT4 family.</text>
</comment>
<evidence type="ECO:0000256" key="1">
    <source>
        <dbReference type="ARBA" id="ARBA00004141"/>
    </source>
</evidence>
<dbReference type="GO" id="GO:0016020">
    <property type="term" value="C:membrane"/>
    <property type="evidence" value="ECO:0007669"/>
    <property type="project" value="UniProtKB-SubCell"/>
</dbReference>
<proteinExistence type="inferred from homology"/>
<evidence type="ECO:0000256" key="6">
    <source>
        <dbReference type="SAM" id="MobiDB-lite"/>
    </source>
</evidence>
<evidence type="ECO:0000259" key="8">
    <source>
        <dbReference type="Pfam" id="PF20684"/>
    </source>
</evidence>
<protein>
    <recommendedName>
        <fullName evidence="8">Rhodopsin domain-containing protein</fullName>
    </recommendedName>
</protein>
<feature type="transmembrane region" description="Helical" evidence="7">
    <location>
        <begin position="61"/>
        <end position="81"/>
    </location>
</feature>
<feature type="transmembrane region" description="Helical" evidence="7">
    <location>
        <begin position="195"/>
        <end position="213"/>
    </location>
</feature>
<dbReference type="OrthoDB" id="444631at2759"/>
<feature type="region of interest" description="Disordered" evidence="6">
    <location>
        <begin position="324"/>
        <end position="343"/>
    </location>
</feature>
<feature type="transmembrane region" description="Helical" evidence="7">
    <location>
        <begin position="150"/>
        <end position="175"/>
    </location>
</feature>
<keyword evidence="4 7" id="KW-0472">Membrane</keyword>
<dbReference type="AlphaFoldDB" id="A0A5N5D393"/>
<evidence type="ECO:0000256" key="2">
    <source>
        <dbReference type="ARBA" id="ARBA00022692"/>
    </source>
</evidence>
<name>A0A5N5D393_9PEZI</name>
<dbReference type="Proteomes" id="UP000325902">
    <property type="component" value="Unassembled WGS sequence"/>
</dbReference>
<dbReference type="Pfam" id="PF20684">
    <property type="entry name" value="Fung_rhodopsin"/>
    <property type="match status" value="1"/>
</dbReference>
<feature type="transmembrane region" description="Helical" evidence="7">
    <location>
        <begin position="26"/>
        <end position="49"/>
    </location>
</feature>
<evidence type="ECO:0000256" key="5">
    <source>
        <dbReference type="ARBA" id="ARBA00038359"/>
    </source>
</evidence>
<feature type="transmembrane region" description="Helical" evidence="7">
    <location>
        <begin position="252"/>
        <end position="270"/>
    </location>
</feature>
<feature type="transmembrane region" description="Helical" evidence="7">
    <location>
        <begin position="290"/>
        <end position="312"/>
    </location>
</feature>
<evidence type="ECO:0000256" key="3">
    <source>
        <dbReference type="ARBA" id="ARBA00022989"/>
    </source>
</evidence>
<feature type="transmembrane region" description="Helical" evidence="7">
    <location>
        <begin position="115"/>
        <end position="138"/>
    </location>
</feature>
<evidence type="ECO:0000313" key="9">
    <source>
        <dbReference type="EMBL" id="KAB2572149.1"/>
    </source>
</evidence>
<accession>A0A5N5D393</accession>
<reference evidence="9 10" key="1">
    <citation type="journal article" date="2019" name="Sci. Rep.">
        <title>A multi-omics analysis of the grapevine pathogen Lasiodiplodia theobromae reveals that temperature affects the expression of virulence- and pathogenicity-related genes.</title>
        <authorList>
            <person name="Felix C."/>
            <person name="Meneses R."/>
            <person name="Goncalves M.F.M."/>
            <person name="Tilleman L."/>
            <person name="Duarte A.S."/>
            <person name="Jorrin-Novo J.V."/>
            <person name="Van de Peer Y."/>
            <person name="Deforce D."/>
            <person name="Van Nieuwerburgh F."/>
            <person name="Esteves A.C."/>
            <person name="Alves A."/>
        </authorList>
    </citation>
    <scope>NUCLEOTIDE SEQUENCE [LARGE SCALE GENOMIC DNA]</scope>
    <source>
        <strain evidence="9 10">LA-SOL3</strain>
    </source>
</reference>
<organism evidence="9 10">
    <name type="scientific">Lasiodiplodia theobromae</name>
    <dbReference type="NCBI Taxonomy" id="45133"/>
    <lineage>
        <taxon>Eukaryota</taxon>
        <taxon>Fungi</taxon>
        <taxon>Dikarya</taxon>
        <taxon>Ascomycota</taxon>
        <taxon>Pezizomycotina</taxon>
        <taxon>Dothideomycetes</taxon>
        <taxon>Dothideomycetes incertae sedis</taxon>
        <taxon>Botryosphaeriales</taxon>
        <taxon>Botryosphaeriaceae</taxon>
        <taxon>Lasiodiplodia</taxon>
    </lineage>
</organism>
<evidence type="ECO:0000256" key="7">
    <source>
        <dbReference type="SAM" id="Phobius"/>
    </source>
</evidence>
<dbReference type="InterPro" id="IPR052337">
    <property type="entry name" value="SAT4-like"/>
</dbReference>
<dbReference type="EMBL" id="VCHE01000084">
    <property type="protein sequence ID" value="KAB2572149.1"/>
    <property type="molecule type" value="Genomic_DNA"/>
</dbReference>
<keyword evidence="3 7" id="KW-1133">Transmembrane helix</keyword>
<comment type="subcellular location">
    <subcellularLocation>
        <location evidence="1">Membrane</location>
        <topology evidence="1">Multi-pass membrane protein</topology>
    </subcellularLocation>
</comment>
<gene>
    <name evidence="9" type="ORF">DBV05_g9185</name>
</gene>
<keyword evidence="10" id="KW-1185">Reference proteome</keyword>